<gene>
    <name evidence="3" type="ORF">FB458_2505</name>
</gene>
<dbReference type="GO" id="GO:0005829">
    <property type="term" value="C:cytosol"/>
    <property type="evidence" value="ECO:0007669"/>
    <property type="project" value="TreeGrafter"/>
</dbReference>
<keyword evidence="1" id="KW-0560">Oxidoreductase</keyword>
<dbReference type="PANTHER" id="PTHR35176:SF2">
    <property type="entry name" value="F420H(2)-DEPENDENT REDUCTASE RV1155"/>
    <property type="match status" value="1"/>
</dbReference>
<dbReference type="RefSeq" id="WP_141848773.1">
    <property type="nucleotide sequence ID" value="NZ_BAAAPR010000014.1"/>
</dbReference>
<organism evidence="3 4">
    <name type="scientific">Lapillicoccus jejuensis</name>
    <dbReference type="NCBI Taxonomy" id="402171"/>
    <lineage>
        <taxon>Bacteria</taxon>
        <taxon>Bacillati</taxon>
        <taxon>Actinomycetota</taxon>
        <taxon>Actinomycetes</taxon>
        <taxon>Micrococcales</taxon>
        <taxon>Intrasporangiaceae</taxon>
        <taxon>Lapillicoccus</taxon>
    </lineage>
</organism>
<evidence type="ECO:0000313" key="3">
    <source>
        <dbReference type="EMBL" id="TQJ09393.1"/>
    </source>
</evidence>
<dbReference type="Pfam" id="PF01243">
    <property type="entry name" value="PNPOx_N"/>
    <property type="match status" value="1"/>
</dbReference>
<comment type="caution">
    <text evidence="3">The sequence shown here is derived from an EMBL/GenBank/DDBJ whole genome shotgun (WGS) entry which is preliminary data.</text>
</comment>
<evidence type="ECO:0000256" key="1">
    <source>
        <dbReference type="ARBA" id="ARBA00023002"/>
    </source>
</evidence>
<protein>
    <submittedName>
        <fullName evidence="3">PPOX class probable F420-dependent enzyme</fullName>
    </submittedName>
</protein>
<feature type="domain" description="Pyridoxamine 5'-phosphate oxidase N-terminal" evidence="2">
    <location>
        <begin position="5"/>
        <end position="121"/>
    </location>
</feature>
<evidence type="ECO:0000259" key="2">
    <source>
        <dbReference type="Pfam" id="PF01243"/>
    </source>
</evidence>
<accession>A0A542E223</accession>
<name>A0A542E223_9MICO</name>
<dbReference type="EMBL" id="VFMN01000001">
    <property type="protein sequence ID" value="TQJ09393.1"/>
    <property type="molecule type" value="Genomic_DNA"/>
</dbReference>
<dbReference type="PANTHER" id="PTHR35176">
    <property type="entry name" value="HEME OXYGENASE HI_0854-RELATED"/>
    <property type="match status" value="1"/>
</dbReference>
<dbReference type="OrthoDB" id="1094370at2"/>
<evidence type="ECO:0000313" key="4">
    <source>
        <dbReference type="Proteomes" id="UP000317893"/>
    </source>
</evidence>
<dbReference type="InterPro" id="IPR052019">
    <property type="entry name" value="F420H2_bilvrd_red/Heme_oxyg"/>
</dbReference>
<sequence>MDLDTARELAREQRRSVLVTLKRDGRPQLSNVLHLVGDDGRLRVSITADRAKYHNLRRTPWGALHVTTADFWSYAVLEADVELLPVAQDPHDATVDALVEYYRTAQGEHPDWDEYRAAMVVEQRLLAVLTPTHAYGQRQG</sequence>
<dbReference type="Gene3D" id="2.30.110.10">
    <property type="entry name" value="Electron Transport, Fmn-binding Protein, Chain A"/>
    <property type="match status" value="1"/>
</dbReference>
<dbReference type="SUPFAM" id="SSF50475">
    <property type="entry name" value="FMN-binding split barrel"/>
    <property type="match status" value="1"/>
</dbReference>
<dbReference type="InterPro" id="IPR011576">
    <property type="entry name" value="Pyridox_Oxase_N"/>
</dbReference>
<keyword evidence="4" id="KW-1185">Reference proteome</keyword>
<dbReference type="AlphaFoldDB" id="A0A542E223"/>
<dbReference type="Proteomes" id="UP000317893">
    <property type="component" value="Unassembled WGS sequence"/>
</dbReference>
<dbReference type="InterPro" id="IPR012349">
    <property type="entry name" value="Split_barrel_FMN-bd"/>
</dbReference>
<reference evidence="3 4" key="1">
    <citation type="submission" date="2019-06" db="EMBL/GenBank/DDBJ databases">
        <title>Sequencing the genomes of 1000 actinobacteria strains.</title>
        <authorList>
            <person name="Klenk H.-P."/>
        </authorList>
    </citation>
    <scope>NUCLEOTIDE SEQUENCE [LARGE SCALE GENOMIC DNA]</scope>
    <source>
        <strain evidence="3 4">DSM 18607</strain>
    </source>
</reference>
<dbReference type="NCBIfam" id="TIGR03618">
    <property type="entry name" value="Rv1155_F420"/>
    <property type="match status" value="1"/>
</dbReference>
<proteinExistence type="predicted"/>
<dbReference type="InterPro" id="IPR019920">
    <property type="entry name" value="F420-binding_dom_put"/>
</dbReference>
<dbReference type="GO" id="GO:0070967">
    <property type="term" value="F:coenzyme F420 binding"/>
    <property type="evidence" value="ECO:0007669"/>
    <property type="project" value="TreeGrafter"/>
</dbReference>
<dbReference type="GO" id="GO:0016627">
    <property type="term" value="F:oxidoreductase activity, acting on the CH-CH group of donors"/>
    <property type="evidence" value="ECO:0007669"/>
    <property type="project" value="TreeGrafter"/>
</dbReference>